<feature type="transmembrane region" description="Helical" evidence="7">
    <location>
        <begin position="144"/>
        <end position="162"/>
    </location>
</feature>
<dbReference type="SUPFAM" id="SSF52540">
    <property type="entry name" value="P-loop containing nucleoside triphosphate hydrolases"/>
    <property type="match status" value="1"/>
</dbReference>
<evidence type="ECO:0000313" key="10">
    <source>
        <dbReference type="EMBL" id="BDU77448.1"/>
    </source>
</evidence>
<dbReference type="InterPro" id="IPR039421">
    <property type="entry name" value="Type_1_exporter"/>
</dbReference>
<dbReference type="PANTHER" id="PTHR24221">
    <property type="entry name" value="ATP-BINDING CASSETTE SUB-FAMILY B"/>
    <property type="match status" value="1"/>
</dbReference>
<dbReference type="InterPro" id="IPR036640">
    <property type="entry name" value="ABC1_TM_sf"/>
</dbReference>
<dbReference type="Proteomes" id="UP001228113">
    <property type="component" value="Chromosome"/>
</dbReference>
<dbReference type="PANTHER" id="PTHR24221:SF654">
    <property type="entry name" value="ATP-BINDING CASSETTE SUB-FAMILY B MEMBER 6"/>
    <property type="match status" value="1"/>
</dbReference>
<dbReference type="InterPro" id="IPR011527">
    <property type="entry name" value="ABC1_TM_dom"/>
</dbReference>
<dbReference type="PROSITE" id="PS50929">
    <property type="entry name" value="ABC_TM1F"/>
    <property type="match status" value="1"/>
</dbReference>
<dbReference type="SUPFAM" id="SSF90123">
    <property type="entry name" value="ABC transporter transmembrane region"/>
    <property type="match status" value="1"/>
</dbReference>
<feature type="transmembrane region" description="Helical" evidence="7">
    <location>
        <begin position="246"/>
        <end position="266"/>
    </location>
</feature>
<gene>
    <name evidence="10" type="ORF">METESE_24060</name>
</gene>
<keyword evidence="2 7" id="KW-0812">Transmembrane</keyword>
<dbReference type="EMBL" id="AP027081">
    <property type="protein sequence ID" value="BDU77448.1"/>
    <property type="molecule type" value="Genomic_DNA"/>
</dbReference>
<keyword evidence="4" id="KW-0067">ATP-binding</keyword>
<dbReference type="GO" id="GO:0016887">
    <property type="term" value="F:ATP hydrolysis activity"/>
    <property type="evidence" value="ECO:0007669"/>
    <property type="project" value="InterPro"/>
</dbReference>
<dbReference type="InterPro" id="IPR027417">
    <property type="entry name" value="P-loop_NTPase"/>
</dbReference>
<keyword evidence="5 7" id="KW-1133">Transmembrane helix</keyword>
<evidence type="ECO:0000256" key="1">
    <source>
        <dbReference type="ARBA" id="ARBA00004651"/>
    </source>
</evidence>
<evidence type="ECO:0000256" key="5">
    <source>
        <dbReference type="ARBA" id="ARBA00022989"/>
    </source>
</evidence>
<dbReference type="Gene3D" id="3.40.50.300">
    <property type="entry name" value="P-loop containing nucleotide triphosphate hydrolases"/>
    <property type="match status" value="1"/>
</dbReference>
<accession>A0AA48HFU3</accession>
<comment type="subcellular location">
    <subcellularLocation>
        <location evidence="1">Cell membrane</location>
        <topology evidence="1">Multi-pass membrane protein</topology>
    </subcellularLocation>
</comment>
<evidence type="ECO:0000256" key="7">
    <source>
        <dbReference type="SAM" id="Phobius"/>
    </source>
</evidence>
<dbReference type="GO" id="GO:0005524">
    <property type="term" value="F:ATP binding"/>
    <property type="evidence" value="ECO:0007669"/>
    <property type="project" value="UniProtKB-KW"/>
</dbReference>
<evidence type="ECO:0000313" key="11">
    <source>
        <dbReference type="Proteomes" id="UP001228113"/>
    </source>
</evidence>
<evidence type="ECO:0000256" key="6">
    <source>
        <dbReference type="ARBA" id="ARBA00023136"/>
    </source>
</evidence>
<dbReference type="PROSITE" id="PS50893">
    <property type="entry name" value="ABC_TRANSPORTER_2"/>
    <property type="match status" value="1"/>
</dbReference>
<feature type="domain" description="ABC transporter" evidence="8">
    <location>
        <begin position="419"/>
        <end position="625"/>
    </location>
</feature>
<protein>
    <submittedName>
        <fullName evidence="10">Peptidase C39</fullName>
    </submittedName>
</protein>
<keyword evidence="3" id="KW-0547">Nucleotide-binding</keyword>
<dbReference type="Pfam" id="PF00664">
    <property type="entry name" value="ABC_membrane"/>
    <property type="match status" value="1"/>
</dbReference>
<dbReference type="GO" id="GO:0005886">
    <property type="term" value="C:plasma membrane"/>
    <property type="evidence" value="ECO:0007669"/>
    <property type="project" value="UniProtKB-SubCell"/>
</dbReference>
<dbReference type="Pfam" id="PF00005">
    <property type="entry name" value="ABC_tran"/>
    <property type="match status" value="1"/>
</dbReference>
<dbReference type="KEGG" id="msea:METESE_24060"/>
<dbReference type="SMART" id="SM00382">
    <property type="entry name" value="AAA"/>
    <property type="match status" value="1"/>
</dbReference>
<evidence type="ECO:0000256" key="4">
    <source>
        <dbReference type="ARBA" id="ARBA00022840"/>
    </source>
</evidence>
<reference evidence="10" key="1">
    <citation type="journal article" date="2023" name="Int. J. Syst. Evol. Microbiol.">
        <title>Mesoterricola silvestris gen. nov., sp. nov., Mesoterricola sediminis sp. nov., Geothrix oryzae sp. nov., Geothrix edaphica sp. nov., Geothrix rubra sp. nov., and Geothrix limicola sp. nov., six novel members of Acidobacteriota isolated from soils.</title>
        <authorList>
            <person name="Itoh H."/>
            <person name="Sugisawa Y."/>
            <person name="Mise K."/>
            <person name="Xu Z."/>
            <person name="Kuniyasu M."/>
            <person name="Ushijima N."/>
            <person name="Kawano K."/>
            <person name="Kobayashi E."/>
            <person name="Shiratori Y."/>
            <person name="Masuda Y."/>
            <person name="Senoo K."/>
        </authorList>
    </citation>
    <scope>NUCLEOTIDE SEQUENCE</scope>
    <source>
        <strain evidence="10">W786</strain>
    </source>
</reference>
<evidence type="ECO:0000256" key="2">
    <source>
        <dbReference type="ARBA" id="ARBA00022692"/>
    </source>
</evidence>
<name>A0AA48HFU3_9BACT</name>
<sequence>MALDREGLATELERHGLQGRWVDLEPQDVPCLELPTLAALANGTYLLILPTRHGRIHVQGSASEETMEIRALPKAAYLDLAAGLAEGSLVRTLIRTLLAQKRRVLEILAAMVAVQAVALLVPQFTRILVDRVFPSGAKSTFQLVLWASAFTGVYQAWILWLHGRYERFLGARLGLVLEQGLLCRLLRLPCAWIRGRSQGQLLQGIAGLQAAQTLLTGHFLEAVGEGFTTLACLGMMVSILPGATGLFAGLALLCLGLTLLAGFRVVNLEAQVVEAQVRERGFLIEILRGITSLKASGAERHVGENWARMASRRWSLNLGTRRAAASAGASVAFIQILGVQGLTLWGGLQVLQGNLRLGELLAFLMLAASLQQAISGLGDTLLQWCTLKPQLAEVRTILETPAEPVPPVLTASARQPAGIDVQDLAFRYRPERPWVFKGLDLVVPPGEKVLLSGLSGCGKSTLLKILAGLCLPERGLVVLGGLPPRRARGLVAYLPQSVQLFNGSLRENLRLLSGGAGREELEAAALETGLARLVATLPMAWETLVSPGGDNFSGGQRQLIALTAAIATPRPVLLLDEPLANLDPMAKAALLQGALFKAKTVIMASHDLTHRHARKEGNVFRVVDL</sequence>
<dbReference type="InterPro" id="IPR003439">
    <property type="entry name" value="ABC_transporter-like_ATP-bd"/>
</dbReference>
<proteinExistence type="predicted"/>
<dbReference type="InterPro" id="IPR003593">
    <property type="entry name" value="AAA+_ATPase"/>
</dbReference>
<dbReference type="AlphaFoldDB" id="A0AA48HFU3"/>
<dbReference type="GO" id="GO:0034040">
    <property type="term" value="F:ATPase-coupled lipid transmembrane transporter activity"/>
    <property type="evidence" value="ECO:0007669"/>
    <property type="project" value="TreeGrafter"/>
</dbReference>
<organism evidence="10 11">
    <name type="scientific">Mesoterricola sediminis</name>
    <dbReference type="NCBI Taxonomy" id="2927980"/>
    <lineage>
        <taxon>Bacteria</taxon>
        <taxon>Pseudomonadati</taxon>
        <taxon>Acidobacteriota</taxon>
        <taxon>Holophagae</taxon>
        <taxon>Holophagales</taxon>
        <taxon>Holophagaceae</taxon>
        <taxon>Mesoterricola</taxon>
    </lineage>
</organism>
<keyword evidence="11" id="KW-1185">Reference proteome</keyword>
<evidence type="ECO:0000259" key="9">
    <source>
        <dbReference type="PROSITE" id="PS50929"/>
    </source>
</evidence>
<dbReference type="Gene3D" id="1.20.1560.10">
    <property type="entry name" value="ABC transporter type 1, transmembrane domain"/>
    <property type="match status" value="1"/>
</dbReference>
<keyword evidence="6 7" id="KW-0472">Membrane</keyword>
<dbReference type="GO" id="GO:0140359">
    <property type="term" value="F:ABC-type transporter activity"/>
    <property type="evidence" value="ECO:0007669"/>
    <property type="project" value="InterPro"/>
</dbReference>
<evidence type="ECO:0000259" key="8">
    <source>
        <dbReference type="PROSITE" id="PS50893"/>
    </source>
</evidence>
<evidence type="ECO:0000256" key="3">
    <source>
        <dbReference type="ARBA" id="ARBA00022741"/>
    </source>
</evidence>
<feature type="transmembrane region" description="Helical" evidence="7">
    <location>
        <begin position="104"/>
        <end position="124"/>
    </location>
</feature>
<feature type="domain" description="ABC transmembrane type-1" evidence="9">
    <location>
        <begin position="107"/>
        <end position="381"/>
    </location>
</feature>